<reference evidence="3 4" key="1">
    <citation type="submission" date="2015-03" db="EMBL/GenBank/DDBJ databases">
        <title>RNA-seq based gene annotation and comparative genomics of four Zymoseptoria species reveal species-specific pathogenicity related genes and transposable element activity.</title>
        <authorList>
            <person name="Grandaubert J."/>
            <person name="Bhattacharyya A."/>
            <person name="Stukenbrock E.H."/>
        </authorList>
    </citation>
    <scope>NUCLEOTIDE SEQUENCE [LARGE SCALE GENOMIC DNA]</scope>
    <source>
        <strain evidence="3 4">Zb18110</strain>
    </source>
</reference>
<proteinExistence type="predicted"/>
<comment type="caution">
    <text evidence="3">The sequence shown here is derived from an EMBL/GenBank/DDBJ whole genome shotgun (WGS) entry which is preliminary data.</text>
</comment>
<evidence type="ECO:0000313" key="4">
    <source>
        <dbReference type="Proteomes" id="UP000033647"/>
    </source>
</evidence>
<dbReference type="InterPro" id="IPR050300">
    <property type="entry name" value="GDXG_lipolytic_enzyme"/>
</dbReference>
<dbReference type="STRING" id="1047168.A0A0F4GDP1"/>
<gene>
    <name evidence="3" type="ORF">TI39_contig4106g00031</name>
</gene>
<evidence type="ECO:0000259" key="2">
    <source>
        <dbReference type="Pfam" id="PF07859"/>
    </source>
</evidence>
<keyword evidence="4" id="KW-1185">Reference proteome</keyword>
<keyword evidence="1 3" id="KW-0378">Hydrolase</keyword>
<dbReference type="OrthoDB" id="433474at2759"/>
<protein>
    <submittedName>
        <fullName evidence="3">Alpha/beta hydrolase like protein</fullName>
    </submittedName>
</protein>
<dbReference type="EMBL" id="LAFY01004066">
    <property type="protein sequence ID" value="KJX95526.1"/>
    <property type="molecule type" value="Genomic_DNA"/>
</dbReference>
<evidence type="ECO:0000313" key="3">
    <source>
        <dbReference type="EMBL" id="KJX95526.1"/>
    </source>
</evidence>
<accession>A0A0F4GDP1</accession>
<dbReference type="Pfam" id="PF07859">
    <property type="entry name" value="Abhydrolase_3"/>
    <property type="match status" value="1"/>
</dbReference>
<dbReference type="InterPro" id="IPR029058">
    <property type="entry name" value="AB_hydrolase_fold"/>
</dbReference>
<dbReference type="GO" id="GO:0016787">
    <property type="term" value="F:hydrolase activity"/>
    <property type="evidence" value="ECO:0007669"/>
    <property type="project" value="UniProtKB-KW"/>
</dbReference>
<dbReference type="SUPFAM" id="SSF53474">
    <property type="entry name" value="alpha/beta-Hydrolases"/>
    <property type="match status" value="1"/>
</dbReference>
<organism evidence="3 4">
    <name type="scientific">Zymoseptoria brevis</name>
    <dbReference type="NCBI Taxonomy" id="1047168"/>
    <lineage>
        <taxon>Eukaryota</taxon>
        <taxon>Fungi</taxon>
        <taxon>Dikarya</taxon>
        <taxon>Ascomycota</taxon>
        <taxon>Pezizomycotina</taxon>
        <taxon>Dothideomycetes</taxon>
        <taxon>Dothideomycetidae</taxon>
        <taxon>Mycosphaerellales</taxon>
        <taxon>Mycosphaerellaceae</taxon>
        <taxon>Zymoseptoria</taxon>
    </lineage>
</organism>
<dbReference type="InterPro" id="IPR013094">
    <property type="entry name" value="AB_hydrolase_3"/>
</dbReference>
<feature type="domain" description="Alpha/beta hydrolase fold-3" evidence="2">
    <location>
        <begin position="91"/>
        <end position="298"/>
    </location>
</feature>
<name>A0A0F4GDP1_9PEZI</name>
<dbReference type="PANTHER" id="PTHR48081:SF8">
    <property type="entry name" value="ALPHA_BETA HYDROLASE FOLD-3 DOMAIN-CONTAINING PROTEIN-RELATED"/>
    <property type="match status" value="1"/>
</dbReference>
<evidence type="ECO:0000256" key="1">
    <source>
        <dbReference type="ARBA" id="ARBA00022801"/>
    </source>
</evidence>
<dbReference type="Gene3D" id="3.40.50.1820">
    <property type="entry name" value="alpha/beta hydrolase"/>
    <property type="match status" value="1"/>
</dbReference>
<dbReference type="Proteomes" id="UP000033647">
    <property type="component" value="Unassembled WGS sequence"/>
</dbReference>
<dbReference type="AlphaFoldDB" id="A0A0F4GDP1"/>
<dbReference type="PANTHER" id="PTHR48081">
    <property type="entry name" value="AB HYDROLASE SUPERFAMILY PROTEIN C4A8.06C"/>
    <property type="match status" value="1"/>
</dbReference>
<sequence length="322" mass="34201">MALTLDPELAAALAPMATVLASLPPLAPNDPQALRDRVGGMLTARAATTPDISSIKRKDHTTTAPDGHTINIAEFRSETTPASNNEPSPAIFYIHGGGMILGSVDMFTPGIKQRVHSTGIPVFAVTYRLAPEFPDPIPVTDCFSGLQWLSTHAAEVGIDPAKIVIMGESAGGGLAAGTALMARDQGLSPPLRKQILIYPMLDDTNIEPIAGIEPYATWTSSYNLTGWTALLGKARGTNEVSPYAAPARAKDLSGLPETYIDCGQLDIFVHEDVQFAARLMAAGVQTELHIYPGQIHGFNAYAPEAQYAKSATENVKRAILTV</sequence>